<evidence type="ECO:0000256" key="3">
    <source>
        <dbReference type="ARBA" id="ARBA00012572"/>
    </source>
</evidence>
<dbReference type="InterPro" id="IPR013785">
    <property type="entry name" value="Aldolase_TIM"/>
</dbReference>
<keyword evidence="6 9" id="KW-0822">Tryptophan biosynthesis</keyword>
<dbReference type="PANTHER" id="PTHR42894">
    <property type="entry name" value="N-(5'-PHOSPHORIBOSYL)ANTHRANILATE ISOMERASE"/>
    <property type="match status" value="1"/>
</dbReference>
<sequence length="217" mass="23040">MSPDRFLSPAAASLKICGVTLAKDAERLAELGVEALGANFWPNSKRYLAPERAGFLKELEGRILRVGVFVNPDLKLPARLFREGLIDVVQLHGDETPDDVVRLKEAGIPVIKALGVRALGDLQRAHEFGADGILLDAHAPGVYGGTGETIDWTLARRFVEENQELPVILAGGITPDNAAAAIAAVRPAALDVASGAEESPGVKDFEKVEALLTAFGE</sequence>
<comment type="pathway">
    <text evidence="2 9">Amino-acid biosynthesis; L-tryptophan biosynthesis; L-tryptophan from chorismate: step 3/5.</text>
</comment>
<evidence type="ECO:0000256" key="7">
    <source>
        <dbReference type="ARBA" id="ARBA00023141"/>
    </source>
</evidence>
<gene>
    <name evidence="9" type="primary">trpF</name>
    <name evidence="11" type="ORF">OKA05_04340</name>
</gene>
<name>A0ABT3GDX8_9BACT</name>
<keyword evidence="8 9" id="KW-0413">Isomerase</keyword>
<keyword evidence="7 9" id="KW-0057">Aromatic amino acid biosynthesis</keyword>
<feature type="domain" description="N-(5'phosphoribosyl) anthranilate isomerase (PRAI)" evidence="10">
    <location>
        <begin position="14"/>
        <end position="212"/>
    </location>
</feature>
<evidence type="ECO:0000256" key="8">
    <source>
        <dbReference type="ARBA" id="ARBA00023235"/>
    </source>
</evidence>
<evidence type="ECO:0000256" key="2">
    <source>
        <dbReference type="ARBA" id="ARBA00004664"/>
    </source>
</evidence>
<evidence type="ECO:0000256" key="9">
    <source>
        <dbReference type="HAMAP-Rule" id="MF_00135"/>
    </source>
</evidence>
<dbReference type="GO" id="GO:0016853">
    <property type="term" value="F:isomerase activity"/>
    <property type="evidence" value="ECO:0007669"/>
    <property type="project" value="UniProtKB-KW"/>
</dbReference>
<evidence type="ECO:0000256" key="6">
    <source>
        <dbReference type="ARBA" id="ARBA00022822"/>
    </source>
</evidence>
<comment type="caution">
    <text evidence="11">The sequence shown here is derived from an EMBL/GenBank/DDBJ whole genome shotgun (WGS) entry which is preliminary data.</text>
</comment>
<dbReference type="HAMAP" id="MF_00135">
    <property type="entry name" value="PRAI"/>
    <property type="match status" value="1"/>
</dbReference>
<dbReference type="InterPro" id="IPR001240">
    <property type="entry name" value="PRAI_dom"/>
</dbReference>
<evidence type="ECO:0000256" key="1">
    <source>
        <dbReference type="ARBA" id="ARBA00001164"/>
    </source>
</evidence>
<organism evidence="11 12">
    <name type="scientific">Luteolibacter arcticus</name>
    <dbReference type="NCBI Taxonomy" id="1581411"/>
    <lineage>
        <taxon>Bacteria</taxon>
        <taxon>Pseudomonadati</taxon>
        <taxon>Verrucomicrobiota</taxon>
        <taxon>Verrucomicrobiia</taxon>
        <taxon>Verrucomicrobiales</taxon>
        <taxon>Verrucomicrobiaceae</taxon>
        <taxon>Luteolibacter</taxon>
    </lineage>
</organism>
<dbReference type="Proteomes" id="UP001320876">
    <property type="component" value="Unassembled WGS sequence"/>
</dbReference>
<keyword evidence="12" id="KW-1185">Reference proteome</keyword>
<dbReference type="SUPFAM" id="SSF51366">
    <property type="entry name" value="Ribulose-phoshate binding barrel"/>
    <property type="match status" value="1"/>
</dbReference>
<dbReference type="CDD" id="cd00405">
    <property type="entry name" value="PRAI"/>
    <property type="match status" value="1"/>
</dbReference>
<comment type="similarity">
    <text evidence="9">Belongs to the TrpF family.</text>
</comment>
<dbReference type="EC" id="5.3.1.24" evidence="3 9"/>
<evidence type="ECO:0000259" key="10">
    <source>
        <dbReference type="Pfam" id="PF00697"/>
    </source>
</evidence>
<evidence type="ECO:0000256" key="5">
    <source>
        <dbReference type="ARBA" id="ARBA00022605"/>
    </source>
</evidence>
<dbReference type="InterPro" id="IPR011060">
    <property type="entry name" value="RibuloseP-bd_barrel"/>
</dbReference>
<keyword evidence="5 9" id="KW-0028">Amino-acid biosynthesis</keyword>
<dbReference type="EMBL" id="JAPDDT010000001">
    <property type="protein sequence ID" value="MCW1921769.1"/>
    <property type="molecule type" value="Genomic_DNA"/>
</dbReference>
<accession>A0ABT3GDX8</accession>
<evidence type="ECO:0000313" key="12">
    <source>
        <dbReference type="Proteomes" id="UP001320876"/>
    </source>
</evidence>
<dbReference type="Pfam" id="PF00697">
    <property type="entry name" value="PRAI"/>
    <property type="match status" value="1"/>
</dbReference>
<evidence type="ECO:0000256" key="4">
    <source>
        <dbReference type="ARBA" id="ARBA00022272"/>
    </source>
</evidence>
<comment type="catalytic activity">
    <reaction evidence="1 9">
        <text>N-(5-phospho-beta-D-ribosyl)anthranilate = 1-(2-carboxyphenylamino)-1-deoxy-D-ribulose 5-phosphate</text>
        <dbReference type="Rhea" id="RHEA:21540"/>
        <dbReference type="ChEBI" id="CHEBI:18277"/>
        <dbReference type="ChEBI" id="CHEBI:58613"/>
        <dbReference type="EC" id="5.3.1.24"/>
    </reaction>
</comment>
<dbReference type="Gene3D" id="3.20.20.70">
    <property type="entry name" value="Aldolase class I"/>
    <property type="match status" value="1"/>
</dbReference>
<dbReference type="PANTHER" id="PTHR42894:SF1">
    <property type="entry name" value="N-(5'-PHOSPHORIBOSYL)ANTHRANILATE ISOMERASE"/>
    <property type="match status" value="1"/>
</dbReference>
<protein>
    <recommendedName>
        <fullName evidence="4 9">N-(5'-phosphoribosyl)anthranilate isomerase</fullName>
        <shortName evidence="9">PRAI</shortName>
        <ecNumber evidence="3 9">5.3.1.24</ecNumber>
    </recommendedName>
</protein>
<dbReference type="InterPro" id="IPR044643">
    <property type="entry name" value="TrpF_fam"/>
</dbReference>
<reference evidence="11 12" key="1">
    <citation type="submission" date="2022-10" db="EMBL/GenBank/DDBJ databases">
        <title>Luteolibacter arcticus strain CCTCC AB 2014275, whole genome shotgun sequencing project.</title>
        <authorList>
            <person name="Zhao G."/>
            <person name="Shen L."/>
        </authorList>
    </citation>
    <scope>NUCLEOTIDE SEQUENCE [LARGE SCALE GENOMIC DNA]</scope>
    <source>
        <strain evidence="11 12">CCTCC AB 2014275</strain>
    </source>
</reference>
<evidence type="ECO:0000313" key="11">
    <source>
        <dbReference type="EMBL" id="MCW1921769.1"/>
    </source>
</evidence>
<proteinExistence type="inferred from homology"/>
<dbReference type="RefSeq" id="WP_264485878.1">
    <property type="nucleotide sequence ID" value="NZ_JAPDDT010000001.1"/>
</dbReference>